<evidence type="ECO:0000313" key="2">
    <source>
        <dbReference type="Proteomes" id="UP001163321"/>
    </source>
</evidence>
<accession>A0ACC0WRY0</accession>
<sequence>MLKIEKTWRTSLSYEPYSIACKDHAPTKLLSLNILRNLLTTSTDLQELARCSLLINIDISNKLIDALETLNILKAMPMLKTLRIADNR</sequence>
<proteinExistence type="predicted"/>
<reference evidence="1 2" key="1">
    <citation type="journal article" date="2022" name="bioRxiv">
        <title>The genome of the oomycete Peronosclerospora sorghi, a cosmopolitan pathogen of maize and sorghum, is inflated with dispersed pseudogenes.</title>
        <authorList>
            <person name="Fletcher K."/>
            <person name="Martin F."/>
            <person name="Isakeit T."/>
            <person name="Cavanaugh K."/>
            <person name="Magill C."/>
            <person name="Michelmore R."/>
        </authorList>
    </citation>
    <scope>NUCLEOTIDE SEQUENCE [LARGE SCALE GENOMIC DNA]</scope>
    <source>
        <strain evidence="1">P6</strain>
    </source>
</reference>
<keyword evidence="2" id="KW-1185">Reference proteome</keyword>
<dbReference type="Proteomes" id="UP001163321">
    <property type="component" value="Chromosome 1"/>
</dbReference>
<dbReference type="EMBL" id="CM047580">
    <property type="protein sequence ID" value="KAI9921653.1"/>
    <property type="molecule type" value="Genomic_DNA"/>
</dbReference>
<evidence type="ECO:0000313" key="1">
    <source>
        <dbReference type="EMBL" id="KAI9921653.1"/>
    </source>
</evidence>
<name>A0ACC0WRY0_9STRA</name>
<organism evidence="1 2">
    <name type="scientific">Peronosclerospora sorghi</name>
    <dbReference type="NCBI Taxonomy" id="230839"/>
    <lineage>
        <taxon>Eukaryota</taxon>
        <taxon>Sar</taxon>
        <taxon>Stramenopiles</taxon>
        <taxon>Oomycota</taxon>
        <taxon>Peronosporomycetes</taxon>
        <taxon>Peronosporales</taxon>
        <taxon>Peronosporaceae</taxon>
        <taxon>Peronosclerospora</taxon>
    </lineage>
</organism>
<protein>
    <submittedName>
        <fullName evidence="1">Uncharacterized protein</fullName>
    </submittedName>
</protein>
<gene>
    <name evidence="1" type="ORF">PsorP6_000114</name>
</gene>
<comment type="caution">
    <text evidence="1">The sequence shown here is derived from an EMBL/GenBank/DDBJ whole genome shotgun (WGS) entry which is preliminary data.</text>
</comment>